<feature type="transmembrane region" description="Helical" evidence="1">
    <location>
        <begin position="159"/>
        <end position="179"/>
    </location>
</feature>
<name>A0A3A4L3L6_9NOCA</name>
<organism evidence="2 3">
    <name type="scientific">Nocardia panacis</name>
    <dbReference type="NCBI Taxonomy" id="2340916"/>
    <lineage>
        <taxon>Bacteria</taxon>
        <taxon>Bacillati</taxon>
        <taxon>Actinomycetota</taxon>
        <taxon>Actinomycetes</taxon>
        <taxon>Mycobacteriales</taxon>
        <taxon>Nocardiaceae</taxon>
        <taxon>Nocardia</taxon>
    </lineage>
</organism>
<evidence type="ECO:0000256" key="1">
    <source>
        <dbReference type="SAM" id="Phobius"/>
    </source>
</evidence>
<evidence type="ECO:0008006" key="4">
    <source>
        <dbReference type="Google" id="ProtNLM"/>
    </source>
</evidence>
<dbReference type="AlphaFoldDB" id="A0A3A4L3L6"/>
<proteinExistence type="predicted"/>
<protein>
    <recommendedName>
        <fullName evidence="4">Succinate dehydrogenase</fullName>
    </recommendedName>
</protein>
<feature type="transmembrane region" description="Helical" evidence="1">
    <location>
        <begin position="246"/>
        <end position="269"/>
    </location>
</feature>
<gene>
    <name evidence="2" type="ORF">D5S18_11980</name>
</gene>
<dbReference type="OrthoDB" id="9799243at2"/>
<evidence type="ECO:0000313" key="2">
    <source>
        <dbReference type="EMBL" id="RJO76923.1"/>
    </source>
</evidence>
<feature type="transmembrane region" description="Helical" evidence="1">
    <location>
        <begin position="33"/>
        <end position="53"/>
    </location>
</feature>
<sequence>MSAAPTVAPKTGTGVFSKTRAALGARTLRTDRWWVPPLATVVGLAAFVVYATIRSYVRTAYWVSDYHYLTPFYSPCVSTDCVPGASHFGHWFGHIPAILPLGFLVLPFLLLFRLTCYYYRKAYYRSVWFSPPACAVAEPHAKYTGETKLPLIIQNAHRYFFYVAVLVALINTYDAIIAFHGKSGGFGFGLGNLVLAGNALLLWAYTLSCHSCRHIAGGRLKNFSAHPVRYWFWTQVSKLNTRHMTLAWTTLGTLVLTDFYVMLVASGTISDPRFIN</sequence>
<feature type="transmembrane region" description="Helical" evidence="1">
    <location>
        <begin position="185"/>
        <end position="205"/>
    </location>
</feature>
<reference evidence="2 3" key="1">
    <citation type="submission" date="2018-09" db="EMBL/GenBank/DDBJ databases">
        <title>YIM PH21274 draft genome.</title>
        <authorList>
            <person name="Miao C."/>
        </authorList>
    </citation>
    <scope>NUCLEOTIDE SEQUENCE [LARGE SCALE GENOMIC DNA]</scope>
    <source>
        <strain evidence="2 3">YIM PH 21724</strain>
    </source>
</reference>
<dbReference type="EMBL" id="QZFU01000016">
    <property type="protein sequence ID" value="RJO76923.1"/>
    <property type="molecule type" value="Genomic_DNA"/>
</dbReference>
<keyword evidence="1" id="KW-1133">Transmembrane helix</keyword>
<keyword evidence="1" id="KW-0472">Membrane</keyword>
<feature type="transmembrane region" description="Helical" evidence="1">
    <location>
        <begin position="97"/>
        <end position="119"/>
    </location>
</feature>
<dbReference type="RefSeq" id="WP_120039922.1">
    <property type="nucleotide sequence ID" value="NZ_QZFU01000016.1"/>
</dbReference>
<comment type="caution">
    <text evidence="2">The sequence shown here is derived from an EMBL/GenBank/DDBJ whole genome shotgun (WGS) entry which is preliminary data.</text>
</comment>
<dbReference type="Proteomes" id="UP000266677">
    <property type="component" value="Unassembled WGS sequence"/>
</dbReference>
<keyword evidence="1" id="KW-0812">Transmembrane</keyword>
<accession>A0A3A4L3L6</accession>
<evidence type="ECO:0000313" key="3">
    <source>
        <dbReference type="Proteomes" id="UP000266677"/>
    </source>
</evidence>
<keyword evidence="3" id="KW-1185">Reference proteome</keyword>